<keyword evidence="4" id="KW-0732">Signal</keyword>
<keyword evidence="3" id="KW-0964">Secreted</keyword>
<dbReference type="Pfam" id="PF00691">
    <property type="entry name" value="OmpA"/>
    <property type="match status" value="1"/>
</dbReference>
<comment type="subcellular location">
    <subcellularLocation>
        <location evidence="1">Membrane</location>
    </subcellularLocation>
    <subcellularLocation>
        <location evidence="2">Secreted</location>
    </subcellularLocation>
</comment>
<dbReference type="Proteomes" id="UP001165366">
    <property type="component" value="Unassembled WGS sequence"/>
</dbReference>
<evidence type="ECO:0000256" key="8">
    <source>
        <dbReference type="SAM" id="MobiDB-lite"/>
    </source>
</evidence>
<sequence length="317" mass="34897">MLKPLKFISYTIIVTMLILSGCGPSGPGPEPDPLTLEYLMSLSDEELQQRDSDGDEVNDYDEIYVYETNPLEPDTDEDGLNDYDEIFEHGTDPLVADSDEDGLTDGDEVNVYNTDPLNSDTDDDGLNDGDEVNEYETDPLNSDTDGDSLSDGDEVNTHGTDPINNDTDGDGFSDGLEIEEGTNPLDPEDPPFIREGELNTINFGFDRSNITDRAAQLLSLNVERLLDASAFGVRIDAYTDHIGGDQYNLRLSVRRANSVADFYKQNGISENRIELRGLGKAPIPCAEAEMDTDTPGCEKNRRAESHPVNPHSFTPMN</sequence>
<accession>A0ABS9KA52</accession>
<dbReference type="InterPro" id="IPR036737">
    <property type="entry name" value="OmpA-like_sf"/>
</dbReference>
<dbReference type="InterPro" id="IPR053180">
    <property type="entry name" value="Ca-binding_acidic-repeat"/>
</dbReference>
<dbReference type="RefSeq" id="WP_237852548.1">
    <property type="nucleotide sequence ID" value="NZ_JAKLWS010000003.1"/>
</dbReference>
<feature type="compositionally biased region" description="Acidic residues" evidence="8">
    <location>
        <begin position="120"/>
        <end position="137"/>
    </location>
</feature>
<keyword evidence="11" id="KW-1185">Reference proteome</keyword>
<comment type="caution">
    <text evidence="10">The sequence shown here is derived from an EMBL/GenBank/DDBJ whole genome shotgun (WGS) entry which is preliminary data.</text>
</comment>
<feature type="compositionally biased region" description="Acidic residues" evidence="8">
    <location>
        <begin position="144"/>
        <end position="154"/>
    </location>
</feature>
<dbReference type="PROSITE" id="PS51123">
    <property type="entry name" value="OMPA_2"/>
    <property type="match status" value="1"/>
</dbReference>
<feature type="compositionally biased region" description="Polar residues" evidence="8">
    <location>
        <begin position="157"/>
        <end position="166"/>
    </location>
</feature>
<evidence type="ECO:0000313" key="11">
    <source>
        <dbReference type="Proteomes" id="UP001165366"/>
    </source>
</evidence>
<dbReference type="Gene3D" id="4.10.1080.10">
    <property type="entry name" value="TSP type-3 repeat"/>
    <property type="match status" value="1"/>
</dbReference>
<feature type="region of interest" description="Disordered" evidence="8">
    <location>
        <begin position="289"/>
        <end position="317"/>
    </location>
</feature>
<gene>
    <name evidence="10" type="ORF">L6773_03940</name>
</gene>
<keyword evidence="6 7" id="KW-0472">Membrane</keyword>
<dbReference type="InterPro" id="IPR059100">
    <property type="entry name" value="TSP3_bac"/>
</dbReference>
<dbReference type="PANTHER" id="PTHR37467">
    <property type="entry name" value="EXPORTED CALCIUM-BINDING GLYCOPROTEIN-RELATED"/>
    <property type="match status" value="1"/>
</dbReference>
<proteinExistence type="predicted"/>
<dbReference type="SUPFAM" id="SSF103647">
    <property type="entry name" value="TSP type-3 repeat"/>
    <property type="match status" value="1"/>
</dbReference>
<dbReference type="Gene3D" id="3.30.1330.60">
    <property type="entry name" value="OmpA-like domain"/>
    <property type="match status" value="1"/>
</dbReference>
<evidence type="ECO:0000256" key="4">
    <source>
        <dbReference type="ARBA" id="ARBA00022729"/>
    </source>
</evidence>
<dbReference type="SUPFAM" id="SSF103088">
    <property type="entry name" value="OmpA-like"/>
    <property type="match status" value="1"/>
</dbReference>
<evidence type="ECO:0000256" key="2">
    <source>
        <dbReference type="ARBA" id="ARBA00004613"/>
    </source>
</evidence>
<name>A0ABS9KA52_9BACT</name>
<dbReference type="InterPro" id="IPR028974">
    <property type="entry name" value="TSP_type-3_rpt"/>
</dbReference>
<reference evidence="10" key="2">
    <citation type="submission" date="2024-05" db="EMBL/GenBank/DDBJ databases">
        <title>Rhodohalobacter halophilus gen. nov., sp. nov., a moderately halophilic member of the family Balneolaceae.</title>
        <authorList>
            <person name="Xia J."/>
        </authorList>
    </citation>
    <scope>NUCLEOTIDE SEQUENCE</scope>
    <source>
        <strain evidence="10">WB101</strain>
    </source>
</reference>
<evidence type="ECO:0000256" key="3">
    <source>
        <dbReference type="ARBA" id="ARBA00022525"/>
    </source>
</evidence>
<dbReference type="PROSITE" id="PS51257">
    <property type="entry name" value="PROKAR_LIPOPROTEIN"/>
    <property type="match status" value="1"/>
</dbReference>
<feature type="region of interest" description="Disordered" evidence="8">
    <location>
        <begin position="91"/>
        <end position="172"/>
    </location>
</feature>
<keyword evidence="5" id="KW-0106">Calcium</keyword>
<reference evidence="10" key="1">
    <citation type="submission" date="2022-01" db="EMBL/GenBank/DDBJ databases">
        <authorList>
            <person name="Wang Y."/>
        </authorList>
    </citation>
    <scope>NUCLEOTIDE SEQUENCE</scope>
    <source>
        <strain evidence="10">WB101</strain>
    </source>
</reference>
<feature type="domain" description="OmpA-like" evidence="9">
    <location>
        <begin position="195"/>
        <end position="311"/>
    </location>
</feature>
<feature type="compositionally biased region" description="Acidic residues" evidence="8">
    <location>
        <begin position="97"/>
        <end position="108"/>
    </location>
</feature>
<dbReference type="Pfam" id="PF18884">
    <property type="entry name" value="TSP3_bac"/>
    <property type="match status" value="5"/>
</dbReference>
<dbReference type="InterPro" id="IPR006664">
    <property type="entry name" value="OMP_bac"/>
</dbReference>
<dbReference type="EMBL" id="JAKLWS010000003">
    <property type="protein sequence ID" value="MCG2587705.1"/>
    <property type="molecule type" value="Genomic_DNA"/>
</dbReference>
<evidence type="ECO:0000256" key="5">
    <source>
        <dbReference type="ARBA" id="ARBA00022837"/>
    </source>
</evidence>
<protein>
    <submittedName>
        <fullName evidence="10">OmpA family protein</fullName>
    </submittedName>
</protein>
<evidence type="ECO:0000256" key="1">
    <source>
        <dbReference type="ARBA" id="ARBA00004370"/>
    </source>
</evidence>
<dbReference type="CDD" id="cd07185">
    <property type="entry name" value="OmpA_C-like"/>
    <property type="match status" value="1"/>
</dbReference>
<dbReference type="PRINTS" id="PR01021">
    <property type="entry name" value="OMPADOMAIN"/>
</dbReference>
<organism evidence="10 11">
    <name type="scientific">Rhodohalobacter sulfatireducens</name>
    <dbReference type="NCBI Taxonomy" id="2911366"/>
    <lineage>
        <taxon>Bacteria</taxon>
        <taxon>Pseudomonadati</taxon>
        <taxon>Balneolota</taxon>
        <taxon>Balneolia</taxon>
        <taxon>Balneolales</taxon>
        <taxon>Balneolaceae</taxon>
        <taxon>Rhodohalobacter</taxon>
    </lineage>
</organism>
<evidence type="ECO:0000313" key="10">
    <source>
        <dbReference type="EMBL" id="MCG2587705.1"/>
    </source>
</evidence>
<feature type="compositionally biased region" description="Basic and acidic residues" evidence="8">
    <location>
        <begin position="296"/>
        <end position="305"/>
    </location>
</feature>
<evidence type="ECO:0000256" key="6">
    <source>
        <dbReference type="ARBA" id="ARBA00023136"/>
    </source>
</evidence>
<dbReference type="PANTHER" id="PTHR37467:SF1">
    <property type="entry name" value="EXPORTED CALCIUM-BINDING GLYCOPROTEIN"/>
    <property type="match status" value="1"/>
</dbReference>
<evidence type="ECO:0000259" key="9">
    <source>
        <dbReference type="PROSITE" id="PS51123"/>
    </source>
</evidence>
<dbReference type="InterPro" id="IPR006665">
    <property type="entry name" value="OmpA-like"/>
</dbReference>
<evidence type="ECO:0000256" key="7">
    <source>
        <dbReference type="PROSITE-ProRule" id="PRU00473"/>
    </source>
</evidence>